<dbReference type="AlphaFoldDB" id="A0AAJ0EMI0"/>
<sequence length="179" mass="19720">MPRCSSRFGLRKKQKTKHGYSLSASMPQRSSTRKALRNTMLVLPPPTISNALKEFRGTRLFPVRVHCSLKEHGACRIVAGGRRRWRVRTPRWEICGLCCGSQACAAVLLPHLPCTAGLAGQGGGFCRNGQRCARKWRHRAGWLKPSNALHNYVEGGARPAMAHGPEDGRKGRGLAKADQ</sequence>
<feature type="region of interest" description="Disordered" evidence="1">
    <location>
        <begin position="157"/>
        <end position="179"/>
    </location>
</feature>
<name>A0AAJ0EMI0_9PEZI</name>
<evidence type="ECO:0000313" key="3">
    <source>
        <dbReference type="Proteomes" id="UP001243989"/>
    </source>
</evidence>
<evidence type="ECO:0000256" key="1">
    <source>
        <dbReference type="SAM" id="MobiDB-lite"/>
    </source>
</evidence>
<evidence type="ECO:0000313" key="2">
    <source>
        <dbReference type="EMBL" id="KAK1654634.1"/>
    </source>
</evidence>
<comment type="caution">
    <text evidence="2">The sequence shown here is derived from an EMBL/GenBank/DDBJ whole genome shotgun (WGS) entry which is preliminary data.</text>
</comment>
<proteinExistence type="predicted"/>
<dbReference type="RefSeq" id="XP_060450678.1">
    <property type="nucleotide sequence ID" value="XM_060589508.1"/>
</dbReference>
<keyword evidence="3" id="KW-1185">Reference proteome</keyword>
<accession>A0AAJ0EMI0</accession>
<dbReference type="EMBL" id="JAHMHQ010000002">
    <property type="protein sequence ID" value="KAK1654634.1"/>
    <property type="molecule type" value="Genomic_DNA"/>
</dbReference>
<feature type="compositionally biased region" description="Basic and acidic residues" evidence="1">
    <location>
        <begin position="164"/>
        <end position="179"/>
    </location>
</feature>
<reference evidence="2" key="1">
    <citation type="submission" date="2021-06" db="EMBL/GenBank/DDBJ databases">
        <title>Comparative genomics, transcriptomics and evolutionary studies reveal genomic signatures of adaptation to plant cell wall in hemibiotrophic fungi.</title>
        <authorList>
            <consortium name="DOE Joint Genome Institute"/>
            <person name="Baroncelli R."/>
            <person name="Diaz J.F."/>
            <person name="Benocci T."/>
            <person name="Peng M."/>
            <person name="Battaglia E."/>
            <person name="Haridas S."/>
            <person name="Andreopoulos W."/>
            <person name="Labutti K."/>
            <person name="Pangilinan J."/>
            <person name="Floch G.L."/>
            <person name="Makela M.R."/>
            <person name="Henrissat B."/>
            <person name="Grigoriev I.V."/>
            <person name="Crouch J.A."/>
            <person name="De Vries R.P."/>
            <person name="Sukno S.A."/>
            <person name="Thon M.R."/>
        </authorList>
    </citation>
    <scope>NUCLEOTIDE SEQUENCE</scope>
    <source>
        <strain evidence="2">CBS 102054</strain>
    </source>
</reference>
<dbReference type="Proteomes" id="UP001243989">
    <property type="component" value="Unassembled WGS sequence"/>
</dbReference>
<protein>
    <submittedName>
        <fullName evidence="2">Uncharacterized protein</fullName>
    </submittedName>
</protein>
<gene>
    <name evidence="2" type="ORF">BDP81DRAFT_416174</name>
</gene>
<organism evidence="2 3">
    <name type="scientific">Colletotrichum phormii</name>
    <dbReference type="NCBI Taxonomy" id="359342"/>
    <lineage>
        <taxon>Eukaryota</taxon>
        <taxon>Fungi</taxon>
        <taxon>Dikarya</taxon>
        <taxon>Ascomycota</taxon>
        <taxon>Pezizomycotina</taxon>
        <taxon>Sordariomycetes</taxon>
        <taxon>Hypocreomycetidae</taxon>
        <taxon>Glomerellales</taxon>
        <taxon>Glomerellaceae</taxon>
        <taxon>Colletotrichum</taxon>
        <taxon>Colletotrichum acutatum species complex</taxon>
    </lineage>
</organism>
<dbReference type="GeneID" id="85474370"/>